<dbReference type="PANTHER" id="PTHR30483:SF6">
    <property type="entry name" value="PERIPLASMIC BINDING PROTEIN OF ABC TRANSPORTER FOR NATURAL AMINO ACIDS"/>
    <property type="match status" value="1"/>
</dbReference>
<dbReference type="InterPro" id="IPR028082">
    <property type="entry name" value="Peripla_BP_I"/>
</dbReference>
<keyword evidence="3" id="KW-0029">Amino-acid transport</keyword>
<dbReference type="OrthoDB" id="9791590at2"/>
<protein>
    <submittedName>
        <fullName evidence="6">ABC transporter substrate-binding protein</fullName>
    </submittedName>
</protein>
<dbReference type="AlphaFoldDB" id="A0A6N8SFJ6"/>
<keyword evidence="2 4" id="KW-0732">Signal</keyword>
<feature type="chain" id="PRO_5026652453" evidence="4">
    <location>
        <begin position="41"/>
        <end position="415"/>
    </location>
</feature>
<dbReference type="GO" id="GO:0006865">
    <property type="term" value="P:amino acid transport"/>
    <property type="evidence" value="ECO:0007669"/>
    <property type="project" value="UniProtKB-KW"/>
</dbReference>
<evidence type="ECO:0000256" key="2">
    <source>
        <dbReference type="ARBA" id="ARBA00022729"/>
    </source>
</evidence>
<organism evidence="6 7">
    <name type="scientific">Shinella kummerowiae</name>
    <dbReference type="NCBI Taxonomy" id="417745"/>
    <lineage>
        <taxon>Bacteria</taxon>
        <taxon>Pseudomonadati</taxon>
        <taxon>Pseudomonadota</taxon>
        <taxon>Alphaproteobacteria</taxon>
        <taxon>Hyphomicrobiales</taxon>
        <taxon>Rhizobiaceae</taxon>
        <taxon>Shinella</taxon>
    </lineage>
</organism>
<dbReference type="Pfam" id="PF13458">
    <property type="entry name" value="Peripla_BP_6"/>
    <property type="match status" value="1"/>
</dbReference>
<evidence type="ECO:0000256" key="1">
    <source>
        <dbReference type="ARBA" id="ARBA00010062"/>
    </source>
</evidence>
<keyword evidence="7" id="KW-1185">Reference proteome</keyword>
<dbReference type="Proteomes" id="UP000435802">
    <property type="component" value="Unassembled WGS sequence"/>
</dbReference>
<dbReference type="InterPro" id="IPR051010">
    <property type="entry name" value="BCAA_transport"/>
</dbReference>
<keyword evidence="3" id="KW-0813">Transport</keyword>
<evidence type="ECO:0000313" key="7">
    <source>
        <dbReference type="Proteomes" id="UP000435802"/>
    </source>
</evidence>
<sequence length="415" mass="44817">MCKKLWRCIVHRQRGTTMKSVAVAASAAIAFLLPVASVQAEEPIKIGFAIAESGWLSNYDSAPFKAAVMKIEEINKAGGLLGRQIEYSVMDTKTEQARAATVGAQLVDSGVDMLVVSCDYDFGAPSALAAKQAGKVAFSLCAADPKMGVQGVGPLAFTANSAAQSEGIAIAEYGNKKMNLKSVYVLEDLTIEYNKSACAGFRAAWTASAGEETILGNDTFKNDDPSIASQITRLKGLATQPDAVFVCSFTPGGASAVRQLRAAGVDLPILANTAMVDNYWLNAVPGLKDFYLPAFMSLYGDDPRPEMNTFLENHKARYGEPPVSSYSVLGYSLIEQWAYAVGEAKTTDSEAVVGVMNTFKDQPFTAGPTSFTDQLHIQIDRPWLIMKVENDSFRAVEVYRNSFKPDMKLLFRVGQ</sequence>
<evidence type="ECO:0000313" key="6">
    <source>
        <dbReference type="EMBL" id="MXN45672.1"/>
    </source>
</evidence>
<evidence type="ECO:0000259" key="5">
    <source>
        <dbReference type="Pfam" id="PF13458"/>
    </source>
</evidence>
<dbReference type="SUPFAM" id="SSF53822">
    <property type="entry name" value="Periplasmic binding protein-like I"/>
    <property type="match status" value="1"/>
</dbReference>
<gene>
    <name evidence="6" type="ORF">GR138_10745</name>
</gene>
<evidence type="ECO:0000256" key="4">
    <source>
        <dbReference type="SAM" id="SignalP"/>
    </source>
</evidence>
<dbReference type="InterPro" id="IPR028081">
    <property type="entry name" value="Leu-bd"/>
</dbReference>
<reference evidence="6 7" key="1">
    <citation type="submission" date="2019-12" db="EMBL/GenBank/DDBJ databases">
        <title>Shinella kummerowiae sp. nov., a symbiotic bacterium isolated from root nodules of the herbal legume Kummerowia stipulacea.</title>
        <authorList>
            <person name="Gao J."/>
        </authorList>
    </citation>
    <scope>NUCLEOTIDE SEQUENCE [LARGE SCALE GENOMIC DNA]</scope>
    <source>
        <strain evidence="6 7">CCBAU 25048</strain>
    </source>
</reference>
<evidence type="ECO:0000256" key="3">
    <source>
        <dbReference type="ARBA" id="ARBA00022970"/>
    </source>
</evidence>
<feature type="domain" description="Leucine-binding protein" evidence="5">
    <location>
        <begin position="43"/>
        <end position="390"/>
    </location>
</feature>
<name>A0A6N8SFJ6_9HYPH</name>
<dbReference type="EMBL" id="WUMK01000003">
    <property type="protein sequence ID" value="MXN45672.1"/>
    <property type="molecule type" value="Genomic_DNA"/>
</dbReference>
<comment type="similarity">
    <text evidence="1">Belongs to the leucine-binding protein family.</text>
</comment>
<feature type="signal peptide" evidence="4">
    <location>
        <begin position="1"/>
        <end position="40"/>
    </location>
</feature>
<proteinExistence type="inferred from homology"/>
<accession>A0A6N8SFJ6</accession>
<dbReference type="PANTHER" id="PTHR30483">
    <property type="entry name" value="LEUCINE-SPECIFIC-BINDING PROTEIN"/>
    <property type="match status" value="1"/>
</dbReference>
<dbReference type="Gene3D" id="3.40.50.2300">
    <property type="match status" value="2"/>
</dbReference>
<comment type="caution">
    <text evidence="6">The sequence shown here is derived from an EMBL/GenBank/DDBJ whole genome shotgun (WGS) entry which is preliminary data.</text>
</comment>